<dbReference type="SMART" id="SM00774">
    <property type="entry name" value="WRKY"/>
    <property type="match status" value="1"/>
</dbReference>
<feature type="compositionally biased region" description="Low complexity" evidence="6">
    <location>
        <begin position="49"/>
        <end position="68"/>
    </location>
</feature>
<proteinExistence type="predicted"/>
<evidence type="ECO:0000256" key="4">
    <source>
        <dbReference type="ARBA" id="ARBA00023163"/>
    </source>
</evidence>
<evidence type="ECO:0000259" key="7">
    <source>
        <dbReference type="PROSITE" id="PS50811"/>
    </source>
</evidence>
<dbReference type="AlphaFoldDB" id="A0AAU9NBU8"/>
<dbReference type="PROSITE" id="PS50811">
    <property type="entry name" value="WRKY"/>
    <property type="match status" value="1"/>
</dbReference>
<feature type="region of interest" description="Disordered" evidence="6">
    <location>
        <begin position="42"/>
        <end position="69"/>
    </location>
</feature>
<dbReference type="InterPro" id="IPR003657">
    <property type="entry name" value="WRKY_dom"/>
</dbReference>
<keyword evidence="2" id="KW-0805">Transcription regulation</keyword>
<organism evidence="8 9">
    <name type="scientific">Lactuca virosa</name>
    <dbReference type="NCBI Taxonomy" id="75947"/>
    <lineage>
        <taxon>Eukaryota</taxon>
        <taxon>Viridiplantae</taxon>
        <taxon>Streptophyta</taxon>
        <taxon>Embryophyta</taxon>
        <taxon>Tracheophyta</taxon>
        <taxon>Spermatophyta</taxon>
        <taxon>Magnoliopsida</taxon>
        <taxon>eudicotyledons</taxon>
        <taxon>Gunneridae</taxon>
        <taxon>Pentapetalae</taxon>
        <taxon>asterids</taxon>
        <taxon>campanulids</taxon>
        <taxon>Asterales</taxon>
        <taxon>Asteraceae</taxon>
        <taxon>Cichorioideae</taxon>
        <taxon>Cichorieae</taxon>
        <taxon>Lactucinae</taxon>
        <taxon>Lactuca</taxon>
    </lineage>
</organism>
<dbReference type="SUPFAM" id="SSF118290">
    <property type="entry name" value="WRKY DNA-binding domain"/>
    <property type="match status" value="1"/>
</dbReference>
<evidence type="ECO:0000256" key="3">
    <source>
        <dbReference type="ARBA" id="ARBA00023125"/>
    </source>
</evidence>
<dbReference type="GO" id="GO:0043565">
    <property type="term" value="F:sequence-specific DNA binding"/>
    <property type="evidence" value="ECO:0007669"/>
    <property type="project" value="InterPro"/>
</dbReference>
<reference evidence="8 9" key="1">
    <citation type="submission" date="2022-01" db="EMBL/GenBank/DDBJ databases">
        <authorList>
            <person name="Xiong W."/>
            <person name="Schranz E."/>
        </authorList>
    </citation>
    <scope>NUCLEOTIDE SEQUENCE [LARGE SCALE GENOMIC DNA]</scope>
</reference>
<dbReference type="GO" id="GO:0003700">
    <property type="term" value="F:DNA-binding transcription factor activity"/>
    <property type="evidence" value="ECO:0007669"/>
    <property type="project" value="InterPro"/>
</dbReference>
<evidence type="ECO:0000256" key="2">
    <source>
        <dbReference type="ARBA" id="ARBA00023015"/>
    </source>
</evidence>
<comment type="caution">
    <text evidence="8">The sequence shown here is derived from an EMBL/GenBank/DDBJ whole genome shotgun (WGS) entry which is preliminary data.</text>
</comment>
<dbReference type="Pfam" id="PF03106">
    <property type="entry name" value="WRKY"/>
    <property type="match status" value="1"/>
</dbReference>
<protein>
    <recommendedName>
        <fullName evidence="7">WRKY domain-containing protein</fullName>
    </recommendedName>
</protein>
<keyword evidence="3" id="KW-0238">DNA-binding</keyword>
<dbReference type="Proteomes" id="UP001157418">
    <property type="component" value="Unassembled WGS sequence"/>
</dbReference>
<name>A0AAU9NBU8_9ASTR</name>
<dbReference type="EMBL" id="CAKMRJ010003334">
    <property type="protein sequence ID" value="CAH1432585.1"/>
    <property type="molecule type" value="Genomic_DNA"/>
</dbReference>
<accession>A0AAU9NBU8</accession>
<feature type="region of interest" description="Disordered" evidence="6">
    <location>
        <begin position="136"/>
        <end position="171"/>
    </location>
</feature>
<evidence type="ECO:0000313" key="9">
    <source>
        <dbReference type="Proteomes" id="UP001157418"/>
    </source>
</evidence>
<dbReference type="InterPro" id="IPR044810">
    <property type="entry name" value="WRKY_plant"/>
</dbReference>
<dbReference type="InterPro" id="IPR036576">
    <property type="entry name" value="WRKY_dom_sf"/>
</dbReference>
<dbReference type="GO" id="GO:0005634">
    <property type="term" value="C:nucleus"/>
    <property type="evidence" value="ECO:0007669"/>
    <property type="project" value="UniProtKB-SubCell"/>
</dbReference>
<evidence type="ECO:0000256" key="6">
    <source>
        <dbReference type="SAM" id="MobiDB-lite"/>
    </source>
</evidence>
<dbReference type="Gene3D" id="2.20.25.80">
    <property type="entry name" value="WRKY domain"/>
    <property type="match status" value="1"/>
</dbReference>
<dbReference type="PANTHER" id="PTHR31282">
    <property type="entry name" value="WRKY TRANSCRIPTION FACTOR 21-RELATED"/>
    <property type="match status" value="1"/>
</dbReference>
<feature type="domain" description="WRKY" evidence="7">
    <location>
        <begin position="197"/>
        <end position="263"/>
    </location>
</feature>
<evidence type="ECO:0000313" key="8">
    <source>
        <dbReference type="EMBL" id="CAH1432585.1"/>
    </source>
</evidence>
<evidence type="ECO:0000256" key="1">
    <source>
        <dbReference type="ARBA" id="ARBA00004123"/>
    </source>
</evidence>
<evidence type="ECO:0000256" key="5">
    <source>
        <dbReference type="ARBA" id="ARBA00023242"/>
    </source>
</evidence>
<keyword evidence="9" id="KW-1185">Reference proteome</keyword>
<gene>
    <name evidence="8" type="ORF">LVIROSA_LOCUS19226</name>
</gene>
<keyword evidence="5" id="KW-0539">Nucleus</keyword>
<keyword evidence="4" id="KW-0804">Transcription</keyword>
<comment type="subcellular location">
    <subcellularLocation>
        <location evidence="1">Nucleus</location>
    </subcellularLocation>
</comment>
<sequence>MAVDLVGVQTLEHLNRMFQLTNHDFAVSSNFNQAVSGLKRTGHARFRRGPSSSSFSSDSHGPSTSTQSAPAFIRSTEASNEWCFGKSVTDMTTSSSSRSTNSSSLVSPLAIGEEATVSNGKQFGCLGIVAPAPAFSSRKPPLPSSHRKRCRADRPSVSLQGSGTKHHSVSRSGCHCCKRRKTSSKREIRRVPITGSRVTSIPADDFSWKKYGEKSVDGSRYPRVYYKCNTGKGCPARKSVELALDDSKMLLVTYDGEHIHHHDPSPILTGLTGVVVQSK</sequence>